<dbReference type="PANTHER" id="PTHR43802">
    <property type="entry name" value="ENOYL-COA HYDRATASE"/>
    <property type="match status" value="1"/>
</dbReference>
<dbReference type="Pfam" id="PF00378">
    <property type="entry name" value="ECH_1"/>
    <property type="match status" value="1"/>
</dbReference>
<dbReference type="AlphaFoldDB" id="A0A423Q690"/>
<dbReference type="Gene3D" id="3.90.226.10">
    <property type="entry name" value="2-enoyl-CoA Hydratase, Chain A, domain 1"/>
    <property type="match status" value="1"/>
</dbReference>
<dbReference type="SUPFAM" id="SSF52096">
    <property type="entry name" value="ClpP/crotonase"/>
    <property type="match status" value="1"/>
</dbReference>
<organism evidence="2 3">
    <name type="scientific">Salinisphaera orenii YIM 95161</name>
    <dbReference type="NCBI Taxonomy" id="1051139"/>
    <lineage>
        <taxon>Bacteria</taxon>
        <taxon>Pseudomonadati</taxon>
        <taxon>Pseudomonadota</taxon>
        <taxon>Gammaproteobacteria</taxon>
        <taxon>Salinisphaerales</taxon>
        <taxon>Salinisphaeraceae</taxon>
        <taxon>Salinisphaera</taxon>
    </lineage>
</organism>
<proteinExistence type="inferred from homology"/>
<dbReference type="Proteomes" id="UP000285123">
    <property type="component" value="Unassembled WGS sequence"/>
</dbReference>
<protein>
    <submittedName>
        <fullName evidence="2">Enoyl-CoA hydratase</fullName>
    </submittedName>
</protein>
<dbReference type="InterPro" id="IPR001753">
    <property type="entry name" value="Enoyl-CoA_hydra/iso"/>
</dbReference>
<dbReference type="OrthoDB" id="9797151at2"/>
<comment type="similarity">
    <text evidence="1">Belongs to the enoyl-CoA hydratase/isomerase family.</text>
</comment>
<reference evidence="2 3" key="1">
    <citation type="submission" date="2013-10" db="EMBL/GenBank/DDBJ databases">
        <title>Salinisphaera halophila YIM 95161 Genome Sequencing.</title>
        <authorList>
            <person name="Lai Q."/>
            <person name="Li C."/>
            <person name="Shao Z."/>
        </authorList>
    </citation>
    <scope>NUCLEOTIDE SEQUENCE [LARGE SCALE GENOMIC DNA]</scope>
    <source>
        <strain evidence="2 3">YIM 95161</strain>
    </source>
</reference>
<dbReference type="EMBL" id="AYKF01000035">
    <property type="protein sequence ID" value="ROO35198.1"/>
    <property type="molecule type" value="Genomic_DNA"/>
</dbReference>
<gene>
    <name evidence="2" type="ORF">SAHL_02805</name>
</gene>
<dbReference type="PANTHER" id="PTHR43802:SF1">
    <property type="entry name" value="IP11341P-RELATED"/>
    <property type="match status" value="1"/>
</dbReference>
<evidence type="ECO:0000256" key="1">
    <source>
        <dbReference type="ARBA" id="ARBA00005254"/>
    </source>
</evidence>
<comment type="caution">
    <text evidence="2">The sequence shown here is derived from an EMBL/GenBank/DDBJ whole genome shotgun (WGS) entry which is preliminary data.</text>
</comment>
<dbReference type="GO" id="GO:0003824">
    <property type="term" value="F:catalytic activity"/>
    <property type="evidence" value="ECO:0007669"/>
    <property type="project" value="UniProtKB-ARBA"/>
</dbReference>
<dbReference type="InterPro" id="IPR029045">
    <property type="entry name" value="ClpP/crotonase-like_dom_sf"/>
</dbReference>
<sequence length="262" mass="27858">MRGRRVSMAEFIRFDVNADGIAHVVLDRPDVLNAMHAPMREALIDCMATLDARPDVRAAVLTGAGERAFCAGQDLDEAVAFDGDDAVAAWARHQGALLRAVRALDKPLVAGFNGVATGVGFQLGLLADLRIGYPELRLGQPEVRVGLASIYGSWLMSLHLGLAANVELSMTGDLIDGERARALGLVNELVPQGDVRDRAGATARRLAAQPAAALAATKRRFREQTQAGFDATCEAAVAAQVAAYASGEPQRRMSAFIARRQA</sequence>
<accession>A0A423Q690</accession>
<name>A0A423Q690_9GAMM</name>
<evidence type="ECO:0000313" key="2">
    <source>
        <dbReference type="EMBL" id="ROO35198.1"/>
    </source>
</evidence>
<dbReference type="CDD" id="cd06558">
    <property type="entry name" value="crotonase-like"/>
    <property type="match status" value="1"/>
</dbReference>
<evidence type="ECO:0000313" key="3">
    <source>
        <dbReference type="Proteomes" id="UP000285123"/>
    </source>
</evidence>